<dbReference type="eggNOG" id="COG0640">
    <property type="taxonomic scope" value="Bacteria"/>
</dbReference>
<dbReference type="SUPFAM" id="SSF46785">
    <property type="entry name" value="Winged helix' DNA-binding domain"/>
    <property type="match status" value="1"/>
</dbReference>
<dbReference type="InterPro" id="IPR036196">
    <property type="entry name" value="Ptyr_pPase_sf"/>
</dbReference>
<evidence type="ECO:0000313" key="3">
    <source>
        <dbReference type="EMBL" id="ABC22251.1"/>
    </source>
</evidence>
<dbReference type="SMART" id="SM00226">
    <property type="entry name" value="LMWPc"/>
    <property type="match status" value="1"/>
</dbReference>
<dbReference type="PANTHER" id="PTHR43428">
    <property type="entry name" value="ARSENATE REDUCTASE"/>
    <property type="match status" value="1"/>
</dbReference>
<dbReference type="AlphaFoldDB" id="Q2RUE4"/>
<dbReference type="EnsemblBacteria" id="ABC22251">
    <property type="protein sequence ID" value="ABC22251"/>
    <property type="gene ID" value="Rru_A1450"/>
</dbReference>
<dbReference type="InterPro" id="IPR036390">
    <property type="entry name" value="WH_DNA-bd_sf"/>
</dbReference>
<evidence type="ECO:0000256" key="1">
    <source>
        <dbReference type="ARBA" id="ARBA00022849"/>
    </source>
</evidence>
<gene>
    <name evidence="3" type="ordered locus">Rru_A1450</name>
</gene>
<dbReference type="InterPro" id="IPR036388">
    <property type="entry name" value="WH-like_DNA-bd_sf"/>
</dbReference>
<keyword evidence="4" id="KW-1185">Reference proteome</keyword>
<dbReference type="CDD" id="cd00090">
    <property type="entry name" value="HTH_ARSR"/>
    <property type="match status" value="1"/>
</dbReference>
<proteinExistence type="predicted"/>
<dbReference type="GO" id="GO:0003700">
    <property type="term" value="F:DNA-binding transcription factor activity"/>
    <property type="evidence" value="ECO:0007669"/>
    <property type="project" value="InterPro"/>
</dbReference>
<dbReference type="NCBIfam" id="NF033788">
    <property type="entry name" value="HTH_metalloreg"/>
    <property type="match status" value="1"/>
</dbReference>
<dbReference type="PhylomeDB" id="Q2RUE4"/>
<dbReference type="HOGENOM" id="CLU_081551_0_0_5"/>
<dbReference type="Gene3D" id="1.10.10.10">
    <property type="entry name" value="Winged helix-like DNA-binding domain superfamily/Winged helix DNA-binding domain"/>
    <property type="match status" value="1"/>
</dbReference>
<dbReference type="Pfam" id="PF01451">
    <property type="entry name" value="LMWPc"/>
    <property type="match status" value="1"/>
</dbReference>
<dbReference type="eggNOG" id="COG0394">
    <property type="taxonomic scope" value="Bacteria"/>
</dbReference>
<dbReference type="Proteomes" id="UP000001929">
    <property type="component" value="Chromosome"/>
</dbReference>
<dbReference type="SMART" id="SM00418">
    <property type="entry name" value="HTH_ARSR"/>
    <property type="match status" value="1"/>
</dbReference>
<accession>Q2RUE4</accession>
<dbReference type="SUPFAM" id="SSF52788">
    <property type="entry name" value="Phosphotyrosine protein phosphatases I"/>
    <property type="match status" value="1"/>
</dbReference>
<dbReference type="PANTHER" id="PTHR43428:SF1">
    <property type="entry name" value="ARSENATE REDUCTASE"/>
    <property type="match status" value="1"/>
</dbReference>
<keyword evidence="1" id="KW-0059">Arsenical resistance</keyword>
<dbReference type="STRING" id="269796.Rru_A1450"/>
<organism evidence="3 4">
    <name type="scientific">Rhodospirillum rubrum (strain ATCC 11170 / ATH 1.1.1 / DSM 467 / LMG 4362 / NCIMB 8255 / S1)</name>
    <dbReference type="NCBI Taxonomy" id="269796"/>
    <lineage>
        <taxon>Bacteria</taxon>
        <taxon>Pseudomonadati</taxon>
        <taxon>Pseudomonadota</taxon>
        <taxon>Alphaproteobacteria</taxon>
        <taxon>Rhodospirillales</taxon>
        <taxon>Rhodospirillaceae</taxon>
        <taxon>Rhodospirillum</taxon>
    </lineage>
</organism>
<dbReference type="KEGG" id="rru:Rru_A1450"/>
<name>Q2RUE4_RHORT</name>
<dbReference type="PATRIC" id="fig|269796.9.peg.1521"/>
<dbReference type="InterPro" id="IPR023485">
    <property type="entry name" value="Ptyr_pPase"/>
</dbReference>
<dbReference type="EMBL" id="CP000230">
    <property type="protein sequence ID" value="ABC22251.1"/>
    <property type="molecule type" value="Genomic_DNA"/>
</dbReference>
<sequence>MLETFETVAKAVADPNRVRILKLLESGELCVCQITAVLDLAAATVSKHLSLLKAAGLLQQRREGKWAYYRLADRALNPYAPAFLGLIGATLADDPTLTEDARILSKVNALPLQVLCDQGRAALDLTRPTSPAPSCCGTPMMTETSFNVLFLCTGNSARSILAESILNREGAGKFRAYSAGSHPKGQIDPTVLALLKKTNHPTETLRSKSWDEFAAPGAPTLDFVFTVCDNAAGEVCPIWPGQPMTAHWGVPDPAGFVGSEAEKAAFCGEVMRLLRTRISIFAALPIASLDRLSLQRRLKEIGKVALESRETRESGVL</sequence>
<dbReference type="PRINTS" id="PR00778">
    <property type="entry name" value="HTHARSR"/>
</dbReference>
<dbReference type="InterPro" id="IPR001845">
    <property type="entry name" value="HTH_ArsR_DNA-bd_dom"/>
</dbReference>
<reference evidence="3 4" key="1">
    <citation type="journal article" date="2011" name="Stand. Genomic Sci.">
        <title>Complete genome sequence of Rhodospirillum rubrum type strain (S1).</title>
        <authorList>
            <person name="Munk A.C."/>
            <person name="Copeland A."/>
            <person name="Lucas S."/>
            <person name="Lapidus A."/>
            <person name="Del Rio T.G."/>
            <person name="Barry K."/>
            <person name="Detter J.C."/>
            <person name="Hammon N."/>
            <person name="Israni S."/>
            <person name="Pitluck S."/>
            <person name="Brettin T."/>
            <person name="Bruce D."/>
            <person name="Han C."/>
            <person name="Tapia R."/>
            <person name="Gilna P."/>
            <person name="Schmutz J."/>
            <person name="Larimer F."/>
            <person name="Land M."/>
            <person name="Kyrpides N.C."/>
            <person name="Mavromatis K."/>
            <person name="Richardson P."/>
            <person name="Rohde M."/>
            <person name="Goker M."/>
            <person name="Klenk H.P."/>
            <person name="Zhang Y."/>
            <person name="Roberts G.P."/>
            <person name="Reslewic S."/>
            <person name="Schwartz D.C."/>
        </authorList>
    </citation>
    <scope>NUCLEOTIDE SEQUENCE [LARGE SCALE GENOMIC DNA]</scope>
    <source>
        <strain evidence="4">ATCC 11170 / ATH 1.1.1 / DSM 467 / LMG 4362 / NCIMB 8255 / S1</strain>
    </source>
</reference>
<dbReference type="GO" id="GO:0046685">
    <property type="term" value="P:response to arsenic-containing substance"/>
    <property type="evidence" value="ECO:0007669"/>
    <property type="project" value="UniProtKB-KW"/>
</dbReference>
<feature type="domain" description="HTH arsR-type" evidence="2">
    <location>
        <begin position="1"/>
        <end position="91"/>
    </location>
</feature>
<dbReference type="CDD" id="cd16345">
    <property type="entry name" value="LMWP_ArsC"/>
    <property type="match status" value="1"/>
</dbReference>
<evidence type="ECO:0000313" key="4">
    <source>
        <dbReference type="Proteomes" id="UP000001929"/>
    </source>
</evidence>
<dbReference type="Pfam" id="PF01022">
    <property type="entry name" value="HTH_5"/>
    <property type="match status" value="1"/>
</dbReference>
<dbReference type="Gene3D" id="3.40.50.2300">
    <property type="match status" value="1"/>
</dbReference>
<dbReference type="PROSITE" id="PS50987">
    <property type="entry name" value="HTH_ARSR_2"/>
    <property type="match status" value="1"/>
</dbReference>
<evidence type="ECO:0000259" key="2">
    <source>
        <dbReference type="PROSITE" id="PS50987"/>
    </source>
</evidence>
<protein>
    <submittedName>
        <fullName evidence="3">Transcriptional regulator, ArsR family</fullName>
    </submittedName>
</protein>
<dbReference type="InterPro" id="IPR011991">
    <property type="entry name" value="ArsR-like_HTH"/>
</dbReference>